<dbReference type="RefSeq" id="WP_207600478.1">
    <property type="nucleotide sequence ID" value="NZ_JAFNJU010000010.1"/>
</dbReference>
<dbReference type="InterPro" id="IPR025668">
    <property type="entry name" value="Tnp_DDE_dom"/>
</dbReference>
<dbReference type="Pfam" id="PF13751">
    <property type="entry name" value="DDE_Tnp_1_6"/>
    <property type="match status" value="1"/>
</dbReference>
<comment type="caution">
    <text evidence="2">The sequence shown here is derived from an EMBL/GenBank/DDBJ whole genome shotgun (WGS) entry which is preliminary data.</text>
</comment>
<evidence type="ECO:0000259" key="1">
    <source>
        <dbReference type="Pfam" id="PF13751"/>
    </source>
</evidence>
<reference evidence="2" key="1">
    <citation type="submission" date="2021-03" db="EMBL/GenBank/DDBJ databases">
        <title>Proteiniclasticum marinus sp. nov., isolated from tidal flat sediment.</title>
        <authorList>
            <person name="Namirimu T."/>
            <person name="Yang J.-A."/>
            <person name="Yang S.-H."/>
            <person name="Kim Y.-J."/>
            <person name="Kwon K.K."/>
        </authorList>
    </citation>
    <scope>NUCLEOTIDE SEQUENCE</scope>
    <source>
        <strain evidence="2">SCR006</strain>
    </source>
</reference>
<dbReference type="AlphaFoldDB" id="A0A939KLR9"/>
<feature type="non-terminal residue" evidence="2">
    <location>
        <position position="1"/>
    </location>
</feature>
<evidence type="ECO:0000313" key="3">
    <source>
        <dbReference type="Proteomes" id="UP000664218"/>
    </source>
</evidence>
<gene>
    <name evidence="2" type="ORF">J3A84_13075</name>
</gene>
<dbReference type="EMBL" id="JAFNJU010000010">
    <property type="protein sequence ID" value="MBO1265965.1"/>
    <property type="molecule type" value="Genomic_DNA"/>
</dbReference>
<keyword evidence="3" id="KW-1185">Reference proteome</keyword>
<protein>
    <submittedName>
        <fullName evidence="2">Transposase</fullName>
    </submittedName>
</protein>
<name>A0A939KLR9_9CLOT</name>
<sequence length="160" mass="18087">AKLSETVTHSPNKNSTRFLFNKDAGMYVCQAGHMSIRKTITGKKKREKTGFAAVVSYFFDVEKCRVCPHKEGCYKEGALTKSFSVTLTSRLHSEHKAFQETQEFKLYSKHRYKIEAKNSELKHRHGYGVASSRGLFGMTLQGAFAIFAVNVKRTLALVDK</sequence>
<proteinExistence type="predicted"/>
<evidence type="ECO:0000313" key="2">
    <source>
        <dbReference type="EMBL" id="MBO1265965.1"/>
    </source>
</evidence>
<feature type="domain" description="Transposase DDE" evidence="1">
    <location>
        <begin position="28"/>
        <end position="153"/>
    </location>
</feature>
<dbReference type="Proteomes" id="UP000664218">
    <property type="component" value="Unassembled WGS sequence"/>
</dbReference>
<organism evidence="2 3">
    <name type="scientific">Proteiniclasticum aestuarii</name>
    <dbReference type="NCBI Taxonomy" id="2817862"/>
    <lineage>
        <taxon>Bacteria</taxon>
        <taxon>Bacillati</taxon>
        <taxon>Bacillota</taxon>
        <taxon>Clostridia</taxon>
        <taxon>Eubacteriales</taxon>
        <taxon>Clostridiaceae</taxon>
        <taxon>Proteiniclasticum</taxon>
    </lineage>
</organism>
<accession>A0A939KLR9</accession>